<dbReference type="SUPFAM" id="SSF53474">
    <property type="entry name" value="alpha/beta-Hydrolases"/>
    <property type="match status" value="1"/>
</dbReference>
<organism evidence="2 3">
    <name type="scientific">Stagnimonas aquatica</name>
    <dbReference type="NCBI Taxonomy" id="2689987"/>
    <lineage>
        <taxon>Bacteria</taxon>
        <taxon>Pseudomonadati</taxon>
        <taxon>Pseudomonadota</taxon>
        <taxon>Gammaproteobacteria</taxon>
        <taxon>Nevskiales</taxon>
        <taxon>Nevskiaceae</taxon>
        <taxon>Stagnimonas</taxon>
    </lineage>
</organism>
<comment type="caution">
    <text evidence="2">The sequence shown here is derived from an EMBL/GenBank/DDBJ whole genome shotgun (WGS) entry which is preliminary data.</text>
</comment>
<sequence>MRWLQQSLPGIVLWLIATTTSAQAGPLANLFPGQSACPAVPVPQAAGGYGANGSYTQASLSFKNPVTVGEKVYIYYPQGATPAPTIFFSHAFGARDPDRYSSTIAHLTSLGYTVVFSQYQTPGRADPKYDVLWGGFQAAVAQHPELIDTSRVAFFGHSFGGGASPRMALNAKAAGWGSAGTAMYIMAPWYSLRLSDGDLAGFDPSVKLVMTVYDEDSTNDHQMAIDVYDHIAIPNSEKAFIKVFSDTEAGCTLTADHTLPSKENQASNVNGLDYWNWYHMDALLAYTFTADGVAKDIALGGGSSAQTYWGSWYTGRAFTPAQVSTDPQPSMASCDYEFPCDSSDNLRAASCQTHQSCGGLLGGR</sequence>
<keyword evidence="3" id="KW-1185">Reference proteome</keyword>
<accession>A0A3N0VDM0</accession>
<reference evidence="2 3" key="1">
    <citation type="submission" date="2018-10" db="EMBL/GenBank/DDBJ databases">
        <authorList>
            <person name="Chen W.-M."/>
        </authorList>
    </citation>
    <scope>NUCLEOTIDE SEQUENCE [LARGE SCALE GENOMIC DNA]</scope>
    <source>
        <strain evidence="2 3">THS-13</strain>
    </source>
</reference>
<name>A0A3N0VDM0_9GAMM</name>
<keyword evidence="1" id="KW-0732">Signal</keyword>
<dbReference type="Gene3D" id="3.40.50.1820">
    <property type="entry name" value="alpha/beta hydrolase"/>
    <property type="match status" value="1"/>
</dbReference>
<feature type="chain" id="PRO_5017928337" evidence="1">
    <location>
        <begin position="25"/>
        <end position="364"/>
    </location>
</feature>
<proteinExistence type="predicted"/>
<dbReference type="InterPro" id="IPR029058">
    <property type="entry name" value="AB_hydrolase_fold"/>
</dbReference>
<dbReference type="RefSeq" id="WP_123211328.1">
    <property type="nucleotide sequence ID" value="NZ_RJVO01000003.1"/>
</dbReference>
<evidence type="ECO:0000313" key="2">
    <source>
        <dbReference type="EMBL" id="ROH90873.1"/>
    </source>
</evidence>
<keyword evidence="2" id="KW-0378">Hydrolase</keyword>
<evidence type="ECO:0000256" key="1">
    <source>
        <dbReference type="SAM" id="SignalP"/>
    </source>
</evidence>
<feature type="signal peptide" evidence="1">
    <location>
        <begin position="1"/>
        <end position="24"/>
    </location>
</feature>
<dbReference type="AlphaFoldDB" id="A0A3N0VDM0"/>
<dbReference type="InParanoid" id="A0A3N0VDM0"/>
<dbReference type="Proteomes" id="UP000282106">
    <property type="component" value="Unassembled WGS sequence"/>
</dbReference>
<dbReference type="GO" id="GO:0016787">
    <property type="term" value="F:hydrolase activity"/>
    <property type="evidence" value="ECO:0007669"/>
    <property type="project" value="UniProtKB-KW"/>
</dbReference>
<gene>
    <name evidence="2" type="ORF">ED208_07780</name>
</gene>
<protein>
    <submittedName>
        <fullName evidence="2">Alpha/beta hydrolase</fullName>
    </submittedName>
</protein>
<evidence type="ECO:0000313" key="3">
    <source>
        <dbReference type="Proteomes" id="UP000282106"/>
    </source>
</evidence>
<dbReference type="EMBL" id="RJVO01000003">
    <property type="protein sequence ID" value="ROH90873.1"/>
    <property type="molecule type" value="Genomic_DNA"/>
</dbReference>